<dbReference type="FunFam" id="1.20.58.1040:FF:000007">
    <property type="entry name" value="PLASMODESMATA CALLOSE-BINDING PROTEIN 2"/>
    <property type="match status" value="1"/>
</dbReference>
<evidence type="ECO:0000256" key="2">
    <source>
        <dbReference type="SAM" id="MobiDB-lite"/>
    </source>
</evidence>
<feature type="compositionally biased region" description="Low complexity" evidence="2">
    <location>
        <begin position="177"/>
        <end position="211"/>
    </location>
</feature>
<evidence type="ECO:0000256" key="3">
    <source>
        <dbReference type="SAM" id="SignalP"/>
    </source>
</evidence>
<comment type="caution">
    <text evidence="5">The sequence shown here is derived from an EMBL/GenBank/DDBJ whole genome shotgun (WGS) entry which is preliminary data.</text>
</comment>
<accession>A0AAV9FAS6</accession>
<feature type="region of interest" description="Disordered" evidence="2">
    <location>
        <begin position="173"/>
        <end position="226"/>
    </location>
</feature>
<reference evidence="5" key="1">
    <citation type="journal article" date="2023" name="Nat. Commun.">
        <title>Diploid and tetraploid genomes of Acorus and the evolution of monocots.</title>
        <authorList>
            <person name="Ma L."/>
            <person name="Liu K.W."/>
            <person name="Li Z."/>
            <person name="Hsiao Y.Y."/>
            <person name="Qi Y."/>
            <person name="Fu T."/>
            <person name="Tang G.D."/>
            <person name="Zhang D."/>
            <person name="Sun W.H."/>
            <person name="Liu D.K."/>
            <person name="Li Y."/>
            <person name="Chen G.Z."/>
            <person name="Liu X.D."/>
            <person name="Liao X.Y."/>
            <person name="Jiang Y.T."/>
            <person name="Yu X."/>
            <person name="Hao Y."/>
            <person name="Huang J."/>
            <person name="Zhao X.W."/>
            <person name="Ke S."/>
            <person name="Chen Y.Y."/>
            <person name="Wu W.L."/>
            <person name="Hsu J.L."/>
            <person name="Lin Y.F."/>
            <person name="Huang M.D."/>
            <person name="Li C.Y."/>
            <person name="Huang L."/>
            <person name="Wang Z.W."/>
            <person name="Zhao X."/>
            <person name="Zhong W.Y."/>
            <person name="Peng D.H."/>
            <person name="Ahmad S."/>
            <person name="Lan S."/>
            <person name="Zhang J.S."/>
            <person name="Tsai W.C."/>
            <person name="Van de Peer Y."/>
            <person name="Liu Z.J."/>
        </authorList>
    </citation>
    <scope>NUCLEOTIDE SEQUENCE</scope>
    <source>
        <strain evidence="5">CP</strain>
    </source>
</reference>
<dbReference type="PANTHER" id="PTHR31044:SF52">
    <property type="entry name" value="OS01G0631500 PROTEIN"/>
    <property type="match status" value="1"/>
</dbReference>
<evidence type="ECO:0000259" key="4">
    <source>
        <dbReference type="SMART" id="SM00768"/>
    </source>
</evidence>
<dbReference type="SMART" id="SM00768">
    <property type="entry name" value="X8"/>
    <property type="match status" value="1"/>
</dbReference>
<dbReference type="InterPro" id="IPR044788">
    <property type="entry name" value="X8_dom_prot"/>
</dbReference>
<dbReference type="AlphaFoldDB" id="A0AAV9FAS6"/>
<dbReference type="InterPro" id="IPR012946">
    <property type="entry name" value="X8"/>
</dbReference>
<keyword evidence="1 3" id="KW-0732">Signal</keyword>
<organism evidence="5 6">
    <name type="scientific">Acorus calamus</name>
    <name type="common">Sweet flag</name>
    <dbReference type="NCBI Taxonomy" id="4465"/>
    <lineage>
        <taxon>Eukaryota</taxon>
        <taxon>Viridiplantae</taxon>
        <taxon>Streptophyta</taxon>
        <taxon>Embryophyta</taxon>
        <taxon>Tracheophyta</taxon>
        <taxon>Spermatophyta</taxon>
        <taxon>Magnoliopsida</taxon>
        <taxon>Liliopsida</taxon>
        <taxon>Acoraceae</taxon>
        <taxon>Acorus</taxon>
    </lineage>
</organism>
<feature type="signal peptide" evidence="3">
    <location>
        <begin position="1"/>
        <end position="22"/>
    </location>
</feature>
<dbReference type="Gene3D" id="1.20.58.1040">
    <property type="match status" value="1"/>
</dbReference>
<reference evidence="5" key="2">
    <citation type="submission" date="2023-06" db="EMBL/GenBank/DDBJ databases">
        <authorList>
            <person name="Ma L."/>
            <person name="Liu K.-W."/>
            <person name="Li Z."/>
            <person name="Hsiao Y.-Y."/>
            <person name="Qi Y."/>
            <person name="Fu T."/>
            <person name="Tang G."/>
            <person name="Zhang D."/>
            <person name="Sun W.-H."/>
            <person name="Liu D.-K."/>
            <person name="Li Y."/>
            <person name="Chen G.-Z."/>
            <person name="Liu X.-D."/>
            <person name="Liao X.-Y."/>
            <person name="Jiang Y.-T."/>
            <person name="Yu X."/>
            <person name="Hao Y."/>
            <person name="Huang J."/>
            <person name="Zhao X.-W."/>
            <person name="Ke S."/>
            <person name="Chen Y.-Y."/>
            <person name="Wu W.-L."/>
            <person name="Hsu J.-L."/>
            <person name="Lin Y.-F."/>
            <person name="Huang M.-D."/>
            <person name="Li C.-Y."/>
            <person name="Huang L."/>
            <person name="Wang Z.-W."/>
            <person name="Zhao X."/>
            <person name="Zhong W.-Y."/>
            <person name="Peng D.-H."/>
            <person name="Ahmad S."/>
            <person name="Lan S."/>
            <person name="Zhang J.-S."/>
            <person name="Tsai W.-C."/>
            <person name="Van De Peer Y."/>
            <person name="Liu Z.-J."/>
        </authorList>
    </citation>
    <scope>NUCLEOTIDE SEQUENCE</scope>
    <source>
        <strain evidence="5">CP</strain>
        <tissue evidence="5">Leaves</tissue>
    </source>
</reference>
<keyword evidence="6" id="KW-1185">Reference proteome</keyword>
<name>A0AAV9FAS6_ACOCL</name>
<protein>
    <recommendedName>
        <fullName evidence="4">X8 domain-containing protein</fullName>
    </recommendedName>
</protein>
<feature type="chain" id="PRO_5043552619" description="X8 domain-containing protein" evidence="3">
    <location>
        <begin position="23"/>
        <end position="251"/>
    </location>
</feature>
<sequence>MDVRALHCFILSLFLLFSSGDSQTTVPIINPNNPTTMTPPTPTNPTFNPTPNPSPPTTTMNPPYYSTPTTMTPPTPTAAGGGGGGSGGQSWCVASQSASETALQVALDYACGYGGADCSAIQTGGSCFNPDTVRDHASYAFNSYYHKNPVPTSCNFGGTAQITSVDPSNSSCQYAASTSSSGSSPTPPAGITTTPPGPTTPTGFSSPTGPTILGSEPPGSTTDVSPATRRTMRLLFTSTGILMALITSFLG</sequence>
<feature type="compositionally biased region" description="Pro residues" evidence="2">
    <location>
        <begin position="37"/>
        <end position="56"/>
    </location>
</feature>
<evidence type="ECO:0000313" key="6">
    <source>
        <dbReference type="Proteomes" id="UP001180020"/>
    </source>
</evidence>
<evidence type="ECO:0000313" key="5">
    <source>
        <dbReference type="EMBL" id="KAK1321368.1"/>
    </source>
</evidence>
<dbReference type="PANTHER" id="PTHR31044">
    <property type="entry name" value="BETA-1,3 GLUCANASE"/>
    <property type="match status" value="1"/>
</dbReference>
<dbReference type="GO" id="GO:0009506">
    <property type="term" value="C:plasmodesma"/>
    <property type="evidence" value="ECO:0007669"/>
    <property type="project" value="UniProtKB-ARBA"/>
</dbReference>
<evidence type="ECO:0000256" key="1">
    <source>
        <dbReference type="ARBA" id="ARBA00022729"/>
    </source>
</evidence>
<proteinExistence type="predicted"/>
<feature type="region of interest" description="Disordered" evidence="2">
    <location>
        <begin position="31"/>
        <end position="61"/>
    </location>
</feature>
<feature type="domain" description="X8" evidence="4">
    <location>
        <begin position="90"/>
        <end position="174"/>
    </location>
</feature>
<dbReference type="EMBL" id="JAUJYO010000003">
    <property type="protein sequence ID" value="KAK1321368.1"/>
    <property type="molecule type" value="Genomic_DNA"/>
</dbReference>
<dbReference type="Pfam" id="PF07983">
    <property type="entry name" value="X8"/>
    <property type="match status" value="1"/>
</dbReference>
<gene>
    <name evidence="5" type="ORF">QJS10_CPA03g00668</name>
</gene>
<dbReference type="Proteomes" id="UP001180020">
    <property type="component" value="Unassembled WGS sequence"/>
</dbReference>